<dbReference type="PANTHER" id="PTHR31435:SF10">
    <property type="entry name" value="BSR4717 PROTEIN"/>
    <property type="match status" value="1"/>
</dbReference>
<protein>
    <recommendedName>
        <fullName evidence="1">N-acetyltransferase domain-containing protein</fullName>
    </recommendedName>
</protein>
<dbReference type="InterPro" id="IPR031165">
    <property type="entry name" value="GNAT_YJDJ"/>
</dbReference>
<comment type="caution">
    <text evidence="2">The sequence shown here is derived from an EMBL/GenBank/DDBJ whole genome shotgun (WGS) entry which is preliminary data.</text>
</comment>
<gene>
    <name evidence="2" type="ORF">OB69_12890</name>
</gene>
<evidence type="ECO:0000313" key="2">
    <source>
        <dbReference type="EMBL" id="KOF02315.1"/>
    </source>
</evidence>
<dbReference type="InterPro" id="IPR045057">
    <property type="entry name" value="Gcn5-rel_NAT"/>
</dbReference>
<dbReference type="OrthoDB" id="9793389at2"/>
<organism evidence="2 3">
    <name type="scientific">Roseivirga seohaensis subsp. aquiponti</name>
    <dbReference type="NCBI Taxonomy" id="1566026"/>
    <lineage>
        <taxon>Bacteria</taxon>
        <taxon>Pseudomonadati</taxon>
        <taxon>Bacteroidota</taxon>
        <taxon>Cytophagia</taxon>
        <taxon>Cytophagales</taxon>
        <taxon>Roseivirgaceae</taxon>
        <taxon>Roseivirga</taxon>
    </lineage>
</organism>
<dbReference type="AlphaFoldDB" id="A0A0L8AJG4"/>
<sequence length="94" mass="10691">MDTVIQEHETDNKGSFYVEREGERLAEMTFSKAGSDKIIIDHTEVSDVLRGTGMGAKLVERAVEYARKNKVKIIPLCPFAKATLKRHQEWNDVL</sequence>
<accession>A0A0L8AJG4</accession>
<proteinExistence type="predicted"/>
<feature type="domain" description="N-acetyltransferase" evidence="1">
    <location>
        <begin position="8"/>
        <end position="94"/>
    </location>
</feature>
<dbReference type="PATRIC" id="fig|1566026.4.peg.875"/>
<dbReference type="SUPFAM" id="SSF55729">
    <property type="entry name" value="Acyl-CoA N-acyltransferases (Nat)"/>
    <property type="match status" value="1"/>
</dbReference>
<dbReference type="RefSeq" id="WP_053224149.1">
    <property type="nucleotide sequence ID" value="NZ_JSVA01000014.1"/>
</dbReference>
<reference evidence="3" key="1">
    <citation type="submission" date="2014-11" db="EMBL/GenBank/DDBJ databases">
        <title>Genome sequencing of Roseivirga sp. D-25.</title>
        <authorList>
            <person name="Selvaratnam C."/>
            <person name="Thevarajoo S."/>
            <person name="Goh K.M."/>
            <person name="Eee R."/>
            <person name="Chan K.-G."/>
            <person name="Chong C.S."/>
        </authorList>
    </citation>
    <scope>NUCLEOTIDE SEQUENCE [LARGE SCALE GENOMIC DNA]</scope>
    <source>
        <strain evidence="3">D-25</strain>
    </source>
</reference>
<dbReference type="PANTHER" id="PTHR31435">
    <property type="entry name" value="PROTEIN NATD1"/>
    <property type="match status" value="1"/>
</dbReference>
<keyword evidence="3" id="KW-1185">Reference proteome</keyword>
<dbReference type="Proteomes" id="UP000036908">
    <property type="component" value="Unassembled WGS sequence"/>
</dbReference>
<name>A0A0L8AJG4_9BACT</name>
<evidence type="ECO:0000313" key="3">
    <source>
        <dbReference type="Proteomes" id="UP000036908"/>
    </source>
</evidence>
<dbReference type="PROSITE" id="PS51729">
    <property type="entry name" value="GNAT_YJDJ"/>
    <property type="match status" value="1"/>
</dbReference>
<evidence type="ECO:0000259" key="1">
    <source>
        <dbReference type="PROSITE" id="PS51729"/>
    </source>
</evidence>
<dbReference type="Gene3D" id="3.40.630.30">
    <property type="match status" value="1"/>
</dbReference>
<dbReference type="InterPro" id="IPR016181">
    <property type="entry name" value="Acyl_CoA_acyltransferase"/>
</dbReference>
<dbReference type="EMBL" id="JSVA01000014">
    <property type="protein sequence ID" value="KOF02315.1"/>
    <property type="molecule type" value="Genomic_DNA"/>
</dbReference>
<dbReference type="Pfam" id="PF14542">
    <property type="entry name" value="Acetyltransf_CG"/>
    <property type="match status" value="1"/>
</dbReference>